<dbReference type="InterPro" id="IPR006121">
    <property type="entry name" value="HMA_dom"/>
</dbReference>
<feature type="signal peptide" evidence="1">
    <location>
        <begin position="1"/>
        <end position="24"/>
    </location>
</feature>
<accession>A0ABS8EJT4</accession>
<feature type="chain" id="PRO_5046740302" evidence="1">
    <location>
        <begin position="25"/>
        <end position="155"/>
    </location>
</feature>
<protein>
    <submittedName>
        <fullName evidence="3">Heavy-metal-associated domain-containing protein</fullName>
    </submittedName>
</protein>
<dbReference type="Proteomes" id="UP000778797">
    <property type="component" value="Unassembled WGS sequence"/>
</dbReference>
<keyword evidence="4" id="KW-1185">Reference proteome</keyword>
<dbReference type="Gene3D" id="3.30.70.100">
    <property type="match status" value="1"/>
</dbReference>
<organism evidence="3 4">
    <name type="scientific">Winogradskyella immobilis</name>
    <dbReference type="NCBI Taxonomy" id="2816852"/>
    <lineage>
        <taxon>Bacteria</taxon>
        <taxon>Pseudomonadati</taxon>
        <taxon>Bacteroidota</taxon>
        <taxon>Flavobacteriia</taxon>
        <taxon>Flavobacteriales</taxon>
        <taxon>Flavobacteriaceae</taxon>
        <taxon>Winogradskyella</taxon>
    </lineage>
</organism>
<proteinExistence type="predicted"/>
<evidence type="ECO:0000256" key="1">
    <source>
        <dbReference type="SAM" id="SignalP"/>
    </source>
</evidence>
<dbReference type="CDD" id="cd00371">
    <property type="entry name" value="HMA"/>
    <property type="match status" value="1"/>
</dbReference>
<keyword evidence="1" id="KW-0732">Signal</keyword>
<dbReference type="RefSeq" id="WP_227475744.1">
    <property type="nucleotide sequence ID" value="NZ_JAFMPT010000002.1"/>
</dbReference>
<evidence type="ECO:0000313" key="3">
    <source>
        <dbReference type="EMBL" id="MCC1483291.1"/>
    </source>
</evidence>
<dbReference type="InterPro" id="IPR036163">
    <property type="entry name" value="HMA_dom_sf"/>
</dbReference>
<dbReference type="PROSITE" id="PS51257">
    <property type="entry name" value="PROKAR_LIPOPROTEIN"/>
    <property type="match status" value="1"/>
</dbReference>
<name>A0ABS8EJT4_9FLAO</name>
<dbReference type="EMBL" id="JAFMPT010000002">
    <property type="protein sequence ID" value="MCC1483291.1"/>
    <property type="molecule type" value="Genomic_DNA"/>
</dbReference>
<dbReference type="PROSITE" id="PS50846">
    <property type="entry name" value="HMA_2"/>
    <property type="match status" value="1"/>
</dbReference>
<evidence type="ECO:0000259" key="2">
    <source>
        <dbReference type="PROSITE" id="PS50846"/>
    </source>
</evidence>
<dbReference type="SUPFAM" id="SSF55008">
    <property type="entry name" value="HMA, heavy metal-associated domain"/>
    <property type="match status" value="1"/>
</dbReference>
<sequence>MKTLKPILTIALLIVTVVACNTSAKPEVKTIAIESSKPNITQTLDPNASYAKVEFNIKGMTCAVGCAKTIEKKMAKMEGVKSAKVDFDRQLAMVEFDEAKVTPGSLKEAVVNVSEMYKVQEIKTVDKFSTKTSTGLHKDCKADCKDENCIMKDKK</sequence>
<dbReference type="Pfam" id="PF00403">
    <property type="entry name" value="HMA"/>
    <property type="match status" value="1"/>
</dbReference>
<reference evidence="3" key="1">
    <citation type="submission" date="2021-03" db="EMBL/GenBank/DDBJ databases">
        <authorList>
            <person name="Ping X."/>
        </authorList>
    </citation>
    <scope>NUCLEOTIDE SEQUENCE</scope>
    <source>
        <strain evidence="3">E313</strain>
    </source>
</reference>
<feature type="domain" description="HMA" evidence="2">
    <location>
        <begin position="51"/>
        <end position="118"/>
    </location>
</feature>
<gene>
    <name evidence="3" type="ORF">J1C55_01700</name>
</gene>
<evidence type="ECO:0000313" key="4">
    <source>
        <dbReference type="Proteomes" id="UP000778797"/>
    </source>
</evidence>
<reference evidence="3" key="2">
    <citation type="submission" date="2021-10" db="EMBL/GenBank/DDBJ databases">
        <title>Genome of Winogradskyella sp. E313.</title>
        <authorList>
            <person name="Zhou Y."/>
        </authorList>
    </citation>
    <scope>NUCLEOTIDE SEQUENCE</scope>
    <source>
        <strain evidence="3">E313</strain>
    </source>
</reference>
<comment type="caution">
    <text evidence="3">The sequence shown here is derived from an EMBL/GenBank/DDBJ whole genome shotgun (WGS) entry which is preliminary data.</text>
</comment>